<feature type="region of interest" description="Disordered" evidence="1">
    <location>
        <begin position="126"/>
        <end position="186"/>
    </location>
</feature>
<reference evidence="3 4" key="1">
    <citation type="submission" date="2015-01" db="EMBL/GenBank/DDBJ databases">
        <title>The Genome Sequence of Fonsecaea pedrosoi CBS 271.37.</title>
        <authorList>
            <consortium name="The Broad Institute Genomics Platform"/>
            <person name="Cuomo C."/>
            <person name="de Hoog S."/>
            <person name="Gorbushina A."/>
            <person name="Stielow B."/>
            <person name="Teixiera M."/>
            <person name="Abouelleil A."/>
            <person name="Chapman S.B."/>
            <person name="Priest M."/>
            <person name="Young S.K."/>
            <person name="Wortman J."/>
            <person name="Nusbaum C."/>
            <person name="Birren B."/>
        </authorList>
    </citation>
    <scope>NUCLEOTIDE SEQUENCE [LARGE SCALE GENOMIC DNA]</scope>
    <source>
        <strain evidence="3 4">CBS 271.37</strain>
    </source>
</reference>
<dbReference type="EMBL" id="KN846977">
    <property type="protein sequence ID" value="KIW74245.1"/>
    <property type="molecule type" value="Genomic_DNA"/>
</dbReference>
<feature type="compositionally biased region" description="Polar residues" evidence="1">
    <location>
        <begin position="157"/>
        <end position="171"/>
    </location>
</feature>
<feature type="chain" id="PRO_5002242622" evidence="2">
    <location>
        <begin position="21"/>
        <end position="349"/>
    </location>
</feature>
<organism evidence="3 4">
    <name type="scientific">Fonsecaea pedrosoi CBS 271.37</name>
    <dbReference type="NCBI Taxonomy" id="1442368"/>
    <lineage>
        <taxon>Eukaryota</taxon>
        <taxon>Fungi</taxon>
        <taxon>Dikarya</taxon>
        <taxon>Ascomycota</taxon>
        <taxon>Pezizomycotina</taxon>
        <taxon>Eurotiomycetes</taxon>
        <taxon>Chaetothyriomycetidae</taxon>
        <taxon>Chaetothyriales</taxon>
        <taxon>Herpotrichiellaceae</taxon>
        <taxon>Fonsecaea</taxon>
    </lineage>
</organism>
<gene>
    <name evidence="3" type="ORF">Z517_12185</name>
</gene>
<evidence type="ECO:0000313" key="3">
    <source>
        <dbReference type="EMBL" id="KIW74245.1"/>
    </source>
</evidence>
<feature type="region of interest" description="Disordered" evidence="1">
    <location>
        <begin position="93"/>
        <end position="113"/>
    </location>
</feature>
<evidence type="ECO:0000256" key="2">
    <source>
        <dbReference type="SAM" id="SignalP"/>
    </source>
</evidence>
<dbReference type="VEuPathDB" id="FungiDB:Z517_12185"/>
<sequence>MPPIGIIITVSVLVAASIAAYENPQVRAWIERTRHRIAMGLHSLGDEIGPRPHPRRTSTDVSMHEQKGELAEERRRQAIAEIMERGRIMEERRKRRRLTDQEKEIPSSPTFDTLVDQNGILLQPAQDEQTSPATHFSGAEPSAQSATLRQRLVPLQRDQSPPTLHLSTAASVSARELDETPPNPFESRYEREMREAWNLPLIERPVEILSSHASESLLELTPTTESAPDPDFSIPSADYLRRPLDRSEYFSVADSVSSHTLSEHESQASLPVQSTYLDASRTFVIGAGPLNATPPASVTPSIADSAGHINASEAEDSSDDILSDFADGIRTPSSAWTDVDSTVSGDFHL</sequence>
<name>A0A0D2G673_9EURO</name>
<dbReference type="AlphaFoldDB" id="A0A0D2G673"/>
<dbReference type="OrthoDB" id="3926760at2759"/>
<evidence type="ECO:0000313" key="4">
    <source>
        <dbReference type="Proteomes" id="UP000053029"/>
    </source>
</evidence>
<keyword evidence="2" id="KW-0732">Signal</keyword>
<dbReference type="GeneID" id="25311675"/>
<keyword evidence="4" id="KW-1185">Reference proteome</keyword>
<feature type="region of interest" description="Disordered" evidence="1">
    <location>
        <begin position="44"/>
        <end position="72"/>
    </location>
</feature>
<protein>
    <submittedName>
        <fullName evidence="3">Unplaced genomic scaffold supercont1.9, whole genome shotgun sequence</fullName>
    </submittedName>
</protein>
<feature type="compositionally biased region" description="Basic and acidic residues" evidence="1">
    <location>
        <begin position="93"/>
        <end position="105"/>
    </location>
</feature>
<dbReference type="RefSeq" id="XP_013278053.1">
    <property type="nucleotide sequence ID" value="XM_013422599.1"/>
</dbReference>
<accession>A0A0D2G673</accession>
<dbReference type="HOGENOM" id="CLU_076945_0_0_1"/>
<dbReference type="Proteomes" id="UP000053029">
    <property type="component" value="Unassembled WGS sequence"/>
</dbReference>
<proteinExistence type="predicted"/>
<feature type="compositionally biased region" description="Basic and acidic residues" evidence="1">
    <location>
        <begin position="62"/>
        <end position="72"/>
    </location>
</feature>
<evidence type="ECO:0000256" key="1">
    <source>
        <dbReference type="SAM" id="MobiDB-lite"/>
    </source>
</evidence>
<feature type="signal peptide" evidence="2">
    <location>
        <begin position="1"/>
        <end position="20"/>
    </location>
</feature>